<keyword evidence="3" id="KW-0521">NADP</keyword>
<dbReference type="SUPFAM" id="SSF51905">
    <property type="entry name" value="FAD/NAD(P)-binding domain"/>
    <property type="match status" value="2"/>
</dbReference>
<evidence type="ECO:0000313" key="5">
    <source>
        <dbReference type="EMBL" id="RVX75062.1"/>
    </source>
</evidence>
<dbReference type="VEuPathDB" id="FungiDB:PV10_06356"/>
<sequence length="552" mass="62251">MTQTQLNGHVNGSSETEQTAVVIGAGFSGIRMLYELKKRGIKGTCFEAASGIGGTWFWNRYPGARADSEVWVYVLTFLEEIGYDWDWNERFPYQSELETYLNGLVDFLGLRENFVLNTRVTSAHYDESNSVWKVTTSQGEVTTCNFLITATGPLSEPLKPPFPGLDTFKGEWYQTSRWPDKKVDFTGKRVGVFGTGATGVQIIPYVSHAAKQVTVFQRTPNYVLPGRNFVFSKDQERELKQDFKGIAQRVRNQPFGGDMAGTTRTSLDVQDKEALNQLFDYGWEQGGFRYIFNTVNDMLSNAECNEAASEFIRKKIRAIVEDPETAEALCPHYPLMSKRPPLGHFYYETFNRPNVKLVDLRKNPVQEITPNGIKTLAEEHELDIIIFGIGFDAVTGSLNAIDIRGTNNIPLKEHLESDLQTGYGITTTNFPNFFMVLGPQTAWANLPVVIDNTTDWIGRTISHMRQQGHQQIEAKKQLTQSWTEEVDKHFWGTLLGQGAAKTGAWHVGGNVEGKPLRCYWYFGGVPRYIELCDKEIESGYPGFTFSNAIKAH</sequence>
<keyword evidence="1" id="KW-0285">Flavoprotein</keyword>
<keyword evidence="2" id="KW-0274">FAD</keyword>
<evidence type="ECO:0008006" key="7">
    <source>
        <dbReference type="Google" id="ProtNLM"/>
    </source>
</evidence>
<dbReference type="AlphaFoldDB" id="A0A438NH50"/>
<dbReference type="Proteomes" id="UP000288859">
    <property type="component" value="Unassembled WGS sequence"/>
</dbReference>
<keyword evidence="4" id="KW-0560">Oxidoreductase</keyword>
<dbReference type="GO" id="GO:0050660">
    <property type="term" value="F:flavin adenine dinucleotide binding"/>
    <property type="evidence" value="ECO:0007669"/>
    <property type="project" value="InterPro"/>
</dbReference>
<dbReference type="OrthoDB" id="66881at2759"/>
<dbReference type="PANTHER" id="PTHR43098:SF5">
    <property type="entry name" value="DUAL-FUNCTIONAL MONOOXYGENASE_METHYLTRANSFERASE PSOF"/>
    <property type="match status" value="1"/>
</dbReference>
<comment type="caution">
    <text evidence="5">The sequence shown here is derived from an EMBL/GenBank/DDBJ whole genome shotgun (WGS) entry which is preliminary data.</text>
</comment>
<protein>
    <recommendedName>
        <fullName evidence="7">FAD/NAD(P)-binding domain-containing protein</fullName>
    </recommendedName>
</protein>
<dbReference type="PANTHER" id="PTHR43098">
    <property type="entry name" value="L-ORNITHINE N(5)-MONOOXYGENASE-RELATED"/>
    <property type="match status" value="1"/>
</dbReference>
<proteinExistence type="predicted"/>
<reference evidence="5 6" key="1">
    <citation type="submission" date="2017-03" db="EMBL/GenBank/DDBJ databases">
        <title>Genomes of endolithic fungi from Antarctica.</title>
        <authorList>
            <person name="Coleine C."/>
            <person name="Masonjones S."/>
            <person name="Stajich J.E."/>
        </authorList>
    </citation>
    <scope>NUCLEOTIDE SEQUENCE [LARGE SCALE GENOMIC DNA]</scope>
    <source>
        <strain evidence="5 6">CCFEE 6314</strain>
    </source>
</reference>
<gene>
    <name evidence="5" type="ORF">B0A52_01339</name>
</gene>
<dbReference type="InterPro" id="IPR020946">
    <property type="entry name" value="Flavin_mOase-like"/>
</dbReference>
<evidence type="ECO:0000256" key="1">
    <source>
        <dbReference type="ARBA" id="ARBA00022630"/>
    </source>
</evidence>
<dbReference type="GO" id="GO:0050661">
    <property type="term" value="F:NADP binding"/>
    <property type="evidence" value="ECO:0007669"/>
    <property type="project" value="InterPro"/>
</dbReference>
<dbReference type="InterPro" id="IPR036188">
    <property type="entry name" value="FAD/NAD-bd_sf"/>
</dbReference>
<dbReference type="GO" id="GO:0004499">
    <property type="term" value="F:N,N-dimethylaniline monooxygenase activity"/>
    <property type="evidence" value="ECO:0007669"/>
    <property type="project" value="InterPro"/>
</dbReference>
<evidence type="ECO:0000256" key="3">
    <source>
        <dbReference type="ARBA" id="ARBA00022857"/>
    </source>
</evidence>
<dbReference type="Pfam" id="PF00743">
    <property type="entry name" value="FMO-like"/>
    <property type="match status" value="1"/>
</dbReference>
<evidence type="ECO:0000313" key="6">
    <source>
        <dbReference type="Proteomes" id="UP000288859"/>
    </source>
</evidence>
<evidence type="ECO:0000256" key="2">
    <source>
        <dbReference type="ARBA" id="ARBA00022827"/>
    </source>
</evidence>
<dbReference type="Gene3D" id="3.50.50.60">
    <property type="entry name" value="FAD/NAD(P)-binding domain"/>
    <property type="match status" value="2"/>
</dbReference>
<dbReference type="EMBL" id="NAJM01000003">
    <property type="protein sequence ID" value="RVX75062.1"/>
    <property type="molecule type" value="Genomic_DNA"/>
</dbReference>
<organism evidence="5 6">
    <name type="scientific">Exophiala mesophila</name>
    <name type="common">Black yeast-like fungus</name>
    <dbReference type="NCBI Taxonomy" id="212818"/>
    <lineage>
        <taxon>Eukaryota</taxon>
        <taxon>Fungi</taxon>
        <taxon>Dikarya</taxon>
        <taxon>Ascomycota</taxon>
        <taxon>Pezizomycotina</taxon>
        <taxon>Eurotiomycetes</taxon>
        <taxon>Chaetothyriomycetidae</taxon>
        <taxon>Chaetothyriales</taxon>
        <taxon>Herpotrichiellaceae</taxon>
        <taxon>Exophiala</taxon>
    </lineage>
</organism>
<name>A0A438NH50_EXOME</name>
<accession>A0A438NH50</accession>
<evidence type="ECO:0000256" key="4">
    <source>
        <dbReference type="ARBA" id="ARBA00023002"/>
    </source>
</evidence>
<dbReference type="InterPro" id="IPR050775">
    <property type="entry name" value="FAD-binding_Monooxygenases"/>
</dbReference>